<feature type="compositionally biased region" description="Low complexity" evidence="1">
    <location>
        <begin position="9"/>
        <end position="39"/>
    </location>
</feature>
<name>A0A9X0DGI8_9HELO</name>
<sequence>MGKEKRKNSNSNGGANGGFSHNNNNRFNKGGNNRGKGSNNNGGNGGNQNKGKVPRDFSECRICDRKGHWESDCHNNPKGEGKRGKDLPDCRECGRNHWEDQCRTWKSKNGSGNNNNYNNSNSNNNGQQGNANPGQCLAPTGEDISQFFADGKYPSRPCKLCRISGHWNNACEKEGFDAITNPNPGGKKNDNGKGVNFADGQTSGHIDPAYNQYQSPAHTEQIQSQQIPPVNFGFGQQQQQQQTQYNPPTHEPSYPHYPNNNESINSHSPDYLHPSHPAPYLTHPGGPNPDHPDHPDSSTYRARYRSTNCTTCNELGHKAPDCATYLWLLPRSHPSWRPHPDLHHPSNKQYPRPNSYWLGDPMKIPAKNTYIWPHPQNSHQGRTWGENDYEMGGVKDVWVEQDDREGERGFRWGMPPGGYGGEEHGGMYLWCFGNAQQKRR</sequence>
<dbReference type="Gene3D" id="4.10.60.10">
    <property type="entry name" value="Zinc finger, CCHC-type"/>
    <property type="match status" value="1"/>
</dbReference>
<feature type="domain" description="CCHC-type" evidence="2">
    <location>
        <begin position="59"/>
        <end position="75"/>
    </location>
</feature>
<feature type="region of interest" description="Disordered" evidence="1">
    <location>
        <begin position="177"/>
        <end position="301"/>
    </location>
</feature>
<dbReference type="Proteomes" id="UP001152300">
    <property type="component" value="Unassembled WGS sequence"/>
</dbReference>
<dbReference type="SMART" id="SM00343">
    <property type="entry name" value="ZnF_C2HC"/>
    <property type="match status" value="4"/>
</dbReference>
<reference evidence="3" key="1">
    <citation type="submission" date="2022-11" db="EMBL/GenBank/DDBJ databases">
        <title>Genome Resource of Sclerotinia nivalis Strain SnTB1, a Plant Pathogen Isolated from American Ginseng.</title>
        <authorList>
            <person name="Fan S."/>
        </authorList>
    </citation>
    <scope>NUCLEOTIDE SEQUENCE</scope>
    <source>
        <strain evidence="3">SnTB1</strain>
    </source>
</reference>
<gene>
    <name evidence="3" type="ORF">OCU04_009427</name>
</gene>
<dbReference type="InterPro" id="IPR001878">
    <property type="entry name" value="Znf_CCHC"/>
</dbReference>
<accession>A0A9X0DGI8</accession>
<dbReference type="GO" id="GO:0008270">
    <property type="term" value="F:zinc ion binding"/>
    <property type="evidence" value="ECO:0007669"/>
    <property type="project" value="InterPro"/>
</dbReference>
<dbReference type="EMBL" id="JAPEIS010000011">
    <property type="protein sequence ID" value="KAJ8061620.1"/>
    <property type="molecule type" value="Genomic_DNA"/>
</dbReference>
<evidence type="ECO:0000313" key="3">
    <source>
        <dbReference type="EMBL" id="KAJ8061620.1"/>
    </source>
</evidence>
<feature type="compositionally biased region" description="Polar residues" evidence="1">
    <location>
        <begin position="258"/>
        <end position="268"/>
    </location>
</feature>
<feature type="region of interest" description="Disordered" evidence="1">
    <location>
        <begin position="107"/>
        <end position="138"/>
    </location>
</feature>
<feature type="domain" description="CCHC-type" evidence="2">
    <location>
        <begin position="89"/>
        <end position="104"/>
    </location>
</feature>
<dbReference type="OrthoDB" id="3553462at2759"/>
<evidence type="ECO:0000256" key="1">
    <source>
        <dbReference type="SAM" id="MobiDB-lite"/>
    </source>
</evidence>
<evidence type="ECO:0000259" key="2">
    <source>
        <dbReference type="SMART" id="SM00343"/>
    </source>
</evidence>
<protein>
    <recommendedName>
        <fullName evidence="2">CCHC-type domain-containing protein</fullName>
    </recommendedName>
</protein>
<dbReference type="GO" id="GO:0003676">
    <property type="term" value="F:nucleic acid binding"/>
    <property type="evidence" value="ECO:0007669"/>
    <property type="project" value="InterPro"/>
</dbReference>
<proteinExistence type="predicted"/>
<feature type="domain" description="CCHC-type" evidence="2">
    <location>
        <begin position="308"/>
        <end position="324"/>
    </location>
</feature>
<feature type="compositionally biased region" description="Polar residues" evidence="1">
    <location>
        <begin position="211"/>
        <end position="228"/>
    </location>
</feature>
<organism evidence="3 4">
    <name type="scientific">Sclerotinia nivalis</name>
    <dbReference type="NCBI Taxonomy" id="352851"/>
    <lineage>
        <taxon>Eukaryota</taxon>
        <taxon>Fungi</taxon>
        <taxon>Dikarya</taxon>
        <taxon>Ascomycota</taxon>
        <taxon>Pezizomycotina</taxon>
        <taxon>Leotiomycetes</taxon>
        <taxon>Helotiales</taxon>
        <taxon>Sclerotiniaceae</taxon>
        <taxon>Sclerotinia</taxon>
    </lineage>
</organism>
<feature type="region of interest" description="Disordered" evidence="1">
    <location>
        <begin position="1"/>
        <end position="55"/>
    </location>
</feature>
<dbReference type="AlphaFoldDB" id="A0A9X0DGI8"/>
<comment type="caution">
    <text evidence="3">The sequence shown here is derived from an EMBL/GenBank/DDBJ whole genome shotgun (WGS) entry which is preliminary data.</text>
</comment>
<keyword evidence="4" id="KW-1185">Reference proteome</keyword>
<feature type="domain" description="CCHC-type" evidence="2">
    <location>
        <begin position="157"/>
        <end position="173"/>
    </location>
</feature>
<evidence type="ECO:0000313" key="4">
    <source>
        <dbReference type="Proteomes" id="UP001152300"/>
    </source>
</evidence>
<feature type="compositionally biased region" description="Low complexity" evidence="1">
    <location>
        <begin position="109"/>
        <end position="135"/>
    </location>
</feature>